<name>A0AAN6MVM9_9PEZI</name>
<accession>A0AAN6MVM9</accession>
<feature type="region of interest" description="Disordered" evidence="1">
    <location>
        <begin position="100"/>
        <end position="120"/>
    </location>
</feature>
<evidence type="ECO:0000313" key="2">
    <source>
        <dbReference type="EMBL" id="KAK3933885.1"/>
    </source>
</evidence>
<reference evidence="3" key="1">
    <citation type="journal article" date="2023" name="Mol. Phylogenet. Evol.">
        <title>Genome-scale phylogeny and comparative genomics of the fungal order Sordariales.</title>
        <authorList>
            <person name="Hensen N."/>
            <person name="Bonometti L."/>
            <person name="Westerberg I."/>
            <person name="Brannstrom I.O."/>
            <person name="Guillou S."/>
            <person name="Cros-Aarteil S."/>
            <person name="Calhoun S."/>
            <person name="Haridas S."/>
            <person name="Kuo A."/>
            <person name="Mondo S."/>
            <person name="Pangilinan J."/>
            <person name="Riley R."/>
            <person name="LaButti K."/>
            <person name="Andreopoulos B."/>
            <person name="Lipzen A."/>
            <person name="Chen C."/>
            <person name="Yan M."/>
            <person name="Daum C."/>
            <person name="Ng V."/>
            <person name="Clum A."/>
            <person name="Steindorff A."/>
            <person name="Ohm R.A."/>
            <person name="Martin F."/>
            <person name="Silar P."/>
            <person name="Natvig D.O."/>
            <person name="Lalanne C."/>
            <person name="Gautier V."/>
            <person name="Ament-Velasquez S.L."/>
            <person name="Kruys A."/>
            <person name="Hutchinson M.I."/>
            <person name="Powell A.J."/>
            <person name="Barry K."/>
            <person name="Miller A.N."/>
            <person name="Grigoriev I.V."/>
            <person name="Debuchy R."/>
            <person name="Gladieux P."/>
            <person name="Hiltunen Thoren M."/>
            <person name="Johannesson H."/>
        </authorList>
    </citation>
    <scope>NUCLEOTIDE SEQUENCE [LARGE SCALE GENOMIC DNA]</scope>
    <source>
        <strain evidence="3">CBS 340.73</strain>
    </source>
</reference>
<gene>
    <name evidence="2" type="ORF">QBC46DRAFT_454552</name>
</gene>
<evidence type="ECO:0000313" key="3">
    <source>
        <dbReference type="Proteomes" id="UP001303473"/>
    </source>
</evidence>
<organism evidence="2 3">
    <name type="scientific">Diplogelasinospora grovesii</name>
    <dbReference type="NCBI Taxonomy" id="303347"/>
    <lineage>
        <taxon>Eukaryota</taxon>
        <taxon>Fungi</taxon>
        <taxon>Dikarya</taxon>
        <taxon>Ascomycota</taxon>
        <taxon>Pezizomycotina</taxon>
        <taxon>Sordariomycetes</taxon>
        <taxon>Sordariomycetidae</taxon>
        <taxon>Sordariales</taxon>
        <taxon>Diplogelasinosporaceae</taxon>
        <taxon>Diplogelasinospora</taxon>
    </lineage>
</organism>
<sequence>MAARAAPNHTALLALDIEQAINAVLFFFEHRLQSINAFFSQYPDRATHCLALIQATVSQRGLPTPAHSPATNLDQAIDGHGTSARHGQILVSNGTHHGIEGRAGTNAATDTDELKETERRSRAKDSIRLAIQNIGSPETLMDLRCCLLAARVRSSGAAYCLVESVYRYNDLQGAQELVQHLKELQRYLRRSSSSTRLAKAEQRFHLARVAQLYLQYQQNRKNLLPGFRGSLAVLFANIFLEDELQIRNKTNKAANVAKSRQIQKRWDRFMAIAKPWHLFVRAYGPGVLLLIPNGVQNEDLRLHSETDLGAVIDRIGATHPSLTEDLKNLAYIFPPLIQQQCLPSWEFRLESLSEDEIHRTHLGLKDLLSRSEGTSRTGLTVDPCFSRIRPALNLVGAPCELITSVAAQPSDPVPPVDPSLCVEPVLEGRASNHDDAIRHGAEVDFDPLQYMDVDGTVCDLGSSHWS</sequence>
<protein>
    <submittedName>
        <fullName evidence="2">Uncharacterized protein</fullName>
    </submittedName>
</protein>
<dbReference type="EMBL" id="MU854053">
    <property type="protein sequence ID" value="KAK3933885.1"/>
    <property type="molecule type" value="Genomic_DNA"/>
</dbReference>
<keyword evidence="3" id="KW-1185">Reference proteome</keyword>
<dbReference type="AlphaFoldDB" id="A0AAN6MVM9"/>
<dbReference type="Proteomes" id="UP001303473">
    <property type="component" value="Unassembled WGS sequence"/>
</dbReference>
<evidence type="ECO:0000256" key="1">
    <source>
        <dbReference type="SAM" id="MobiDB-lite"/>
    </source>
</evidence>
<comment type="caution">
    <text evidence="2">The sequence shown here is derived from an EMBL/GenBank/DDBJ whole genome shotgun (WGS) entry which is preliminary data.</text>
</comment>
<proteinExistence type="predicted"/>